<sequence length="150" mass="16801">MRFDLAVNGMTASAVNRGEYVIHGGQQWRPFIHCRDVAKAITLILDSPEGKVSGKTFNIGDDQLNMTLSELGNMICGCLPDILLKNESTITDNRSYRVSFGKIRDELGFSADYDISRGIREIEMLVRSHMVPDPDLTIYSNVKTLKHNLP</sequence>
<dbReference type="EMBL" id="LN854557">
    <property type="protein sequence ID" value="CRL46739.1"/>
    <property type="molecule type" value="Genomic_DNA"/>
</dbReference>
<name>A0A193QND8_SODGM</name>
<dbReference type="Pfam" id="PF01370">
    <property type="entry name" value="Epimerase"/>
    <property type="match status" value="1"/>
</dbReference>
<proteinExistence type="predicted"/>
<dbReference type="SUPFAM" id="SSF51735">
    <property type="entry name" value="NAD(P)-binding Rossmann-fold domains"/>
    <property type="match status" value="1"/>
</dbReference>
<dbReference type="Gene3D" id="3.40.50.720">
    <property type="entry name" value="NAD(P)-binding Rossmann-like Domain"/>
    <property type="match status" value="1"/>
</dbReference>
<evidence type="ECO:0000313" key="3">
    <source>
        <dbReference type="Proteomes" id="UP000245838"/>
    </source>
</evidence>
<organism evidence="2 3">
    <name type="scientific">Sodalis glossinidius (strain morsitans)</name>
    <dbReference type="NCBI Taxonomy" id="343509"/>
    <lineage>
        <taxon>Bacteria</taxon>
        <taxon>Pseudomonadati</taxon>
        <taxon>Pseudomonadota</taxon>
        <taxon>Gammaproteobacteria</taxon>
        <taxon>Enterobacterales</taxon>
        <taxon>Bruguierivoracaceae</taxon>
        <taxon>Sodalis</taxon>
    </lineage>
</organism>
<dbReference type="InterPro" id="IPR001509">
    <property type="entry name" value="Epimerase_deHydtase"/>
</dbReference>
<dbReference type="Proteomes" id="UP000245838">
    <property type="component" value="Chromosome sggmmb4_Chromosome"/>
</dbReference>
<gene>
    <name evidence="2" type="ORF">SGGMMB4_05605</name>
</gene>
<reference evidence="2 3" key="1">
    <citation type="submission" date="2015-05" db="EMBL/GenBank/DDBJ databases">
        <authorList>
            <person name="Goodhead I."/>
        </authorList>
    </citation>
    <scope>NUCLEOTIDE SEQUENCE [LARGE SCALE GENOMIC DNA]</scope>
    <source>
        <strain evidence="3">morsitans</strain>
    </source>
</reference>
<evidence type="ECO:0000259" key="1">
    <source>
        <dbReference type="Pfam" id="PF01370"/>
    </source>
</evidence>
<evidence type="ECO:0000313" key="2">
    <source>
        <dbReference type="EMBL" id="CRL46739.1"/>
    </source>
</evidence>
<dbReference type="InterPro" id="IPR036291">
    <property type="entry name" value="NAD(P)-bd_dom_sf"/>
</dbReference>
<dbReference type="AlphaFoldDB" id="A0A193QND8"/>
<accession>A0A193QND8</accession>
<dbReference type="BioCyc" id="SGLO343509:SGP1_RS25185-MONOMER"/>
<feature type="domain" description="NAD-dependent epimerase/dehydratase" evidence="1">
    <location>
        <begin position="18"/>
        <end position="60"/>
    </location>
</feature>
<protein>
    <submittedName>
        <fullName evidence="2">NAD dependent epimerase/dehydratase family protein</fullName>
    </submittedName>
</protein>